<comment type="caution">
    <text evidence="12">The sequence shown here is derived from an EMBL/GenBank/DDBJ whole genome shotgun (WGS) entry which is preliminary data.</text>
</comment>
<evidence type="ECO:0000256" key="5">
    <source>
        <dbReference type="ARBA" id="ARBA00023122"/>
    </source>
</evidence>
<dbReference type="Pfam" id="PF00571">
    <property type="entry name" value="CBS"/>
    <property type="match status" value="1"/>
</dbReference>
<organism evidence="12 13">
    <name type="scientific">Mariniflexile gromovii</name>
    <dbReference type="NCBI Taxonomy" id="362523"/>
    <lineage>
        <taxon>Bacteria</taxon>
        <taxon>Pseudomonadati</taxon>
        <taxon>Bacteroidota</taxon>
        <taxon>Flavobacteriia</taxon>
        <taxon>Flavobacteriales</taxon>
        <taxon>Flavobacteriaceae</taxon>
        <taxon>Mariniflexile</taxon>
    </lineage>
</organism>
<evidence type="ECO:0000256" key="4">
    <source>
        <dbReference type="ARBA" id="ARBA00022989"/>
    </source>
</evidence>
<dbReference type="Pfam" id="PF01595">
    <property type="entry name" value="CNNM"/>
    <property type="match status" value="1"/>
</dbReference>
<evidence type="ECO:0000256" key="7">
    <source>
        <dbReference type="PROSITE-ProRule" id="PRU00703"/>
    </source>
</evidence>
<keyword evidence="13" id="KW-1185">Reference proteome</keyword>
<keyword evidence="5 7" id="KW-0129">CBS domain</keyword>
<dbReference type="InterPro" id="IPR002550">
    <property type="entry name" value="CNNM"/>
</dbReference>
<dbReference type="InterPro" id="IPR000644">
    <property type="entry name" value="CBS_dom"/>
</dbReference>
<evidence type="ECO:0000256" key="3">
    <source>
        <dbReference type="ARBA" id="ARBA00022737"/>
    </source>
</evidence>
<dbReference type="Gene3D" id="3.10.580.10">
    <property type="entry name" value="CBS-domain"/>
    <property type="match status" value="1"/>
</dbReference>
<name>A0ABS4BTW9_9FLAO</name>
<gene>
    <name evidence="12" type="ORF">J8H85_09320</name>
</gene>
<evidence type="ECO:0000256" key="9">
    <source>
        <dbReference type="SAM" id="Phobius"/>
    </source>
</evidence>
<dbReference type="CDD" id="cd04590">
    <property type="entry name" value="CBS_pair_CorC_HlyC_assoc"/>
    <property type="match status" value="1"/>
</dbReference>
<evidence type="ECO:0000259" key="10">
    <source>
        <dbReference type="PROSITE" id="PS51371"/>
    </source>
</evidence>
<dbReference type="PANTHER" id="PTHR22777:SF4">
    <property type="entry name" value="UPF0053 PROTEIN SLL1254"/>
    <property type="match status" value="1"/>
</dbReference>
<evidence type="ECO:0000256" key="2">
    <source>
        <dbReference type="ARBA" id="ARBA00022692"/>
    </source>
</evidence>
<accession>A0ABS4BTW9</accession>
<dbReference type="SUPFAM" id="SSF54631">
    <property type="entry name" value="CBS-domain pair"/>
    <property type="match status" value="1"/>
</dbReference>
<keyword evidence="4 8" id="KW-1133">Transmembrane helix</keyword>
<protein>
    <submittedName>
        <fullName evidence="12">DUF21 domain-containing protein</fullName>
    </submittedName>
</protein>
<dbReference type="PROSITE" id="PS51846">
    <property type="entry name" value="CNNM"/>
    <property type="match status" value="1"/>
</dbReference>
<feature type="transmembrane region" description="Helical" evidence="9">
    <location>
        <begin position="87"/>
        <end position="108"/>
    </location>
</feature>
<reference evidence="12 13" key="1">
    <citation type="submission" date="2021-04" db="EMBL/GenBank/DDBJ databases">
        <title>Mariniflexile gromovii gen. nov., sp. nov., a gliding bacterium isolated from the sea urchin Strongylocentrotus intermedius.</title>
        <authorList>
            <person name="Ko S."/>
            <person name="Le V."/>
            <person name="Ahn C.-Y."/>
            <person name="Oh H.-M."/>
        </authorList>
    </citation>
    <scope>NUCLEOTIDE SEQUENCE [LARGE SCALE GENOMIC DNA]</scope>
    <source>
        <strain evidence="12 13">KCTC 12570</strain>
    </source>
</reference>
<evidence type="ECO:0000313" key="12">
    <source>
        <dbReference type="EMBL" id="MBP0904028.1"/>
    </source>
</evidence>
<dbReference type="EMBL" id="JAGJCB010000007">
    <property type="protein sequence ID" value="MBP0904028.1"/>
    <property type="molecule type" value="Genomic_DNA"/>
</dbReference>
<sequence>MTLLLIYLFLALFVSFVCSIMEAVLLSVPISFLKSKSNLGDKNADAMITLKENIDKPLSAILSLNTVAHTVGAAGVGAQATVVFGDAYFGVVSAILTILILVLTEIIPKTLGASHSRQLIGITSKLIKGMVFIVYPLVWLSSILTKMLSRKKPQLTTSREEISALASIGTQEGVFADKENKIIQNLIKLKSLRIKTVMTPRIVVITANEEMTLQEFLKNKEFLHFSRIPIYQGNRDNISGYVFRELVFEKLAEDQFHLKLKDIKRDIVVFSNNITLFDAWEELLHKKEHISLVIDEYGGMDGVTTLEDIIETLLGFEILDEKDKVDDMQQYALKRWQEKQKKYELLKNEEEEMS</sequence>
<evidence type="ECO:0000313" key="13">
    <source>
        <dbReference type="Proteomes" id="UP000670776"/>
    </source>
</evidence>
<feature type="domain" description="CBS" evidence="10">
    <location>
        <begin position="263"/>
        <end position="321"/>
    </location>
</feature>
<dbReference type="Proteomes" id="UP000670776">
    <property type="component" value="Unassembled WGS sequence"/>
</dbReference>
<evidence type="ECO:0000256" key="8">
    <source>
        <dbReference type="PROSITE-ProRule" id="PRU01193"/>
    </source>
</evidence>
<dbReference type="InterPro" id="IPR046342">
    <property type="entry name" value="CBS_dom_sf"/>
</dbReference>
<dbReference type="RefSeq" id="WP_209654902.1">
    <property type="nucleotide sequence ID" value="NZ_JAGJCB010000007.1"/>
</dbReference>
<dbReference type="InterPro" id="IPR044751">
    <property type="entry name" value="Ion_transp-like_CBS"/>
</dbReference>
<feature type="transmembrane region" description="Helical" evidence="9">
    <location>
        <begin position="129"/>
        <end position="148"/>
    </location>
</feature>
<evidence type="ECO:0000259" key="11">
    <source>
        <dbReference type="PROSITE" id="PS51846"/>
    </source>
</evidence>
<proteinExistence type="predicted"/>
<dbReference type="PANTHER" id="PTHR22777">
    <property type="entry name" value="HEMOLYSIN-RELATED"/>
    <property type="match status" value="1"/>
</dbReference>
<feature type="domain" description="CNNM transmembrane" evidence="11">
    <location>
        <begin position="1"/>
        <end position="179"/>
    </location>
</feature>
<comment type="subcellular location">
    <subcellularLocation>
        <location evidence="1">Membrane</location>
        <topology evidence="1">Multi-pass membrane protein</topology>
    </subcellularLocation>
</comment>
<keyword evidence="3" id="KW-0677">Repeat</keyword>
<keyword evidence="2 8" id="KW-0812">Transmembrane</keyword>
<evidence type="ECO:0000256" key="6">
    <source>
        <dbReference type="ARBA" id="ARBA00023136"/>
    </source>
</evidence>
<keyword evidence="6 8" id="KW-0472">Membrane</keyword>
<evidence type="ECO:0000256" key="1">
    <source>
        <dbReference type="ARBA" id="ARBA00004141"/>
    </source>
</evidence>
<dbReference type="PROSITE" id="PS51371">
    <property type="entry name" value="CBS"/>
    <property type="match status" value="1"/>
</dbReference>